<sequence length="481" mass="52659">MSDFKDAAIKLFGKTIPILSLNQQDDVRRDENGCFNNTICLGENVSEKEVEERDVCRESSEKEIQDDNQEDGTLNSLPKDSRKHTASAGTTENPKTPSVETDISLLKRSEKVEECETSISQDKTLKKPDKILPCPRCNSTDTKFCYYNNYNVNQPRHFCKNCQRYWTAGGAMRNVPVGAGRRKNKSSSASHYRQIMLSDGFETAQVQTIDDVRNSCWGSNGTVLTFGSDSRLCQSVASILCLSEQTPKNGRNGYHRTGQNSFLVSCGVAADIGDDHSSGSSWIASNSSDRGSNGVSLEANVRNFQGFPTQVSCSSYLPWNLVKPQTSLSSSGFPVPFFPEPTYWGCSLSSPRNVPSRLSLPQSYPPSTSPTSPLGKHSRDGSILNSYHSEHSSGTSNSSDRSVVAAKTLRIDDPNEAAKSSIWATHGIKNERSNIFINGGDLFKGFQSKTERTGLKGSETSSALLANPAALSRYANFQELT</sequence>
<evidence type="ECO:0000256" key="8">
    <source>
        <dbReference type="PROSITE-ProRule" id="PRU00071"/>
    </source>
</evidence>
<feature type="compositionally biased region" description="Basic and acidic residues" evidence="9">
    <location>
        <begin position="51"/>
        <end position="65"/>
    </location>
</feature>
<keyword evidence="5 8" id="KW-0238">DNA-binding</keyword>
<accession>A0AAV8T2I0</accession>
<dbReference type="GO" id="GO:0003700">
    <property type="term" value="F:DNA-binding transcription factor activity"/>
    <property type="evidence" value="ECO:0007669"/>
    <property type="project" value="InterPro"/>
</dbReference>
<feature type="compositionally biased region" description="Polar residues" evidence="9">
    <location>
        <begin position="87"/>
        <end position="101"/>
    </location>
</feature>
<feature type="region of interest" description="Disordered" evidence="9">
    <location>
        <begin position="355"/>
        <end position="401"/>
    </location>
</feature>
<proteinExistence type="predicted"/>
<evidence type="ECO:0000313" key="12">
    <source>
        <dbReference type="Proteomes" id="UP001159364"/>
    </source>
</evidence>
<dbReference type="PROSITE" id="PS01361">
    <property type="entry name" value="ZF_DOF_1"/>
    <property type="match status" value="1"/>
</dbReference>
<comment type="caution">
    <text evidence="11">The sequence shown here is derived from an EMBL/GenBank/DDBJ whole genome shotgun (WGS) entry which is preliminary data.</text>
</comment>
<dbReference type="InterPro" id="IPR045174">
    <property type="entry name" value="Dof"/>
</dbReference>
<keyword evidence="12" id="KW-1185">Reference proteome</keyword>
<evidence type="ECO:0000256" key="6">
    <source>
        <dbReference type="ARBA" id="ARBA00023163"/>
    </source>
</evidence>
<evidence type="ECO:0000256" key="9">
    <source>
        <dbReference type="SAM" id="MobiDB-lite"/>
    </source>
</evidence>
<dbReference type="InterPro" id="IPR003851">
    <property type="entry name" value="Znf_Dof"/>
</dbReference>
<evidence type="ECO:0000256" key="4">
    <source>
        <dbReference type="ARBA" id="ARBA00023015"/>
    </source>
</evidence>
<evidence type="ECO:0000256" key="3">
    <source>
        <dbReference type="ARBA" id="ARBA00022833"/>
    </source>
</evidence>
<evidence type="ECO:0000256" key="1">
    <source>
        <dbReference type="ARBA" id="ARBA00022723"/>
    </source>
</evidence>
<reference evidence="11 12" key="1">
    <citation type="submission" date="2021-09" db="EMBL/GenBank/DDBJ databases">
        <title>Genomic insights and catalytic innovation underlie evolution of tropane alkaloids biosynthesis.</title>
        <authorList>
            <person name="Wang Y.-J."/>
            <person name="Tian T."/>
            <person name="Huang J.-P."/>
            <person name="Huang S.-X."/>
        </authorList>
    </citation>
    <scope>NUCLEOTIDE SEQUENCE [LARGE SCALE GENOMIC DNA]</scope>
    <source>
        <strain evidence="11">KIB-2018</strain>
        <tissue evidence="11">Leaf</tissue>
    </source>
</reference>
<dbReference type="AlphaFoldDB" id="A0AAV8T2I0"/>
<dbReference type="GO" id="GO:0005634">
    <property type="term" value="C:nucleus"/>
    <property type="evidence" value="ECO:0007669"/>
    <property type="project" value="UniProtKB-SubCell"/>
</dbReference>
<keyword evidence="1" id="KW-0479">Metal-binding</keyword>
<evidence type="ECO:0000259" key="10">
    <source>
        <dbReference type="PROSITE" id="PS50884"/>
    </source>
</evidence>
<feature type="region of interest" description="Disordered" evidence="9">
    <location>
        <begin position="51"/>
        <end position="103"/>
    </location>
</feature>
<protein>
    <recommendedName>
        <fullName evidence="10">Dof-type domain-containing protein</fullName>
    </recommendedName>
</protein>
<dbReference type="PROSITE" id="PS50884">
    <property type="entry name" value="ZF_DOF_2"/>
    <property type="match status" value="1"/>
</dbReference>
<dbReference type="Pfam" id="PF02701">
    <property type="entry name" value="Zn_ribbon_Dof"/>
    <property type="match status" value="1"/>
</dbReference>
<feature type="domain" description="Dof-type" evidence="10">
    <location>
        <begin position="132"/>
        <end position="186"/>
    </location>
</feature>
<keyword evidence="3" id="KW-0862">Zinc</keyword>
<keyword evidence="2 8" id="KW-0863">Zinc-finger</keyword>
<evidence type="ECO:0000313" key="11">
    <source>
        <dbReference type="EMBL" id="KAJ8760957.1"/>
    </source>
</evidence>
<gene>
    <name evidence="11" type="ORF">K2173_021995</name>
</gene>
<name>A0AAV8T2I0_9ROSI</name>
<dbReference type="GO" id="GO:0003677">
    <property type="term" value="F:DNA binding"/>
    <property type="evidence" value="ECO:0007669"/>
    <property type="project" value="UniProtKB-UniRule"/>
</dbReference>
<comment type="subcellular location">
    <subcellularLocation>
        <location evidence="8">Nucleus</location>
    </subcellularLocation>
</comment>
<dbReference type="GO" id="GO:0008270">
    <property type="term" value="F:zinc ion binding"/>
    <property type="evidence" value="ECO:0007669"/>
    <property type="project" value="UniProtKB-KW"/>
</dbReference>
<keyword evidence="7 8" id="KW-0539">Nucleus</keyword>
<keyword evidence="4" id="KW-0805">Transcription regulation</keyword>
<organism evidence="11 12">
    <name type="scientific">Erythroxylum novogranatense</name>
    <dbReference type="NCBI Taxonomy" id="1862640"/>
    <lineage>
        <taxon>Eukaryota</taxon>
        <taxon>Viridiplantae</taxon>
        <taxon>Streptophyta</taxon>
        <taxon>Embryophyta</taxon>
        <taxon>Tracheophyta</taxon>
        <taxon>Spermatophyta</taxon>
        <taxon>Magnoliopsida</taxon>
        <taxon>eudicotyledons</taxon>
        <taxon>Gunneridae</taxon>
        <taxon>Pentapetalae</taxon>
        <taxon>rosids</taxon>
        <taxon>fabids</taxon>
        <taxon>Malpighiales</taxon>
        <taxon>Erythroxylaceae</taxon>
        <taxon>Erythroxylum</taxon>
    </lineage>
</organism>
<dbReference type="Proteomes" id="UP001159364">
    <property type="component" value="Linkage Group LG07"/>
</dbReference>
<keyword evidence="6" id="KW-0804">Transcription</keyword>
<dbReference type="PANTHER" id="PTHR31089">
    <property type="entry name" value="CYCLIC DOF FACTOR 2"/>
    <property type="match status" value="1"/>
</dbReference>
<evidence type="ECO:0000256" key="5">
    <source>
        <dbReference type="ARBA" id="ARBA00023125"/>
    </source>
</evidence>
<dbReference type="EMBL" id="JAIWQS010000007">
    <property type="protein sequence ID" value="KAJ8760957.1"/>
    <property type="molecule type" value="Genomic_DNA"/>
</dbReference>
<evidence type="ECO:0000256" key="7">
    <source>
        <dbReference type="ARBA" id="ARBA00023242"/>
    </source>
</evidence>
<evidence type="ECO:0000256" key="2">
    <source>
        <dbReference type="ARBA" id="ARBA00022771"/>
    </source>
</evidence>
<dbReference type="PANTHER" id="PTHR31089:SF78">
    <property type="entry name" value="CYCLIC DOF FACTOR 5"/>
    <property type="match status" value="1"/>
</dbReference>